<evidence type="ECO:0000256" key="7">
    <source>
        <dbReference type="ARBA" id="ARBA00023211"/>
    </source>
</evidence>
<comment type="similarity">
    <text evidence="2">Belongs to the alpha-IPM synthase/homocitrate synthase family. LeuA type 1 subfamily.</text>
</comment>
<reference evidence="11" key="1">
    <citation type="submission" date="2020-10" db="EMBL/GenBank/DDBJ databases">
        <title>Ca. Dormibacterota MAGs.</title>
        <authorList>
            <person name="Montgomery K."/>
        </authorList>
    </citation>
    <scope>NUCLEOTIDE SEQUENCE [LARGE SCALE GENOMIC DNA]</scope>
    <source>
        <strain evidence="11">SC8812_S17_10</strain>
    </source>
</reference>
<accession>A0A934K6U9</accession>
<dbReference type="InterPro" id="IPR050073">
    <property type="entry name" value="2-IPM_HCS-like"/>
</dbReference>
<dbReference type="Proteomes" id="UP000612893">
    <property type="component" value="Unassembled WGS sequence"/>
</dbReference>
<dbReference type="EMBL" id="JAEKNR010000178">
    <property type="protein sequence ID" value="MBJ7599984.1"/>
    <property type="molecule type" value="Genomic_DNA"/>
</dbReference>
<sequence>MDTGRPVDLQEPLEELARRPSRFQHDLNFPPAEKIRVYDDTLRDGEQMPGVAISPGDKYELARALSEIGVHIMDVGFPAVSESERETLRQVLEGRRRGELREDLEVVCMMRSTPSDIDATMRVMDELGHPRDAVTYFIFTSASDLHVKYKLGRTLLAREGLPASEWLELPVEFYRDANLRMMCDAIRYAREQGATSIEFGGEDGSRADVEYIKRMHREGLAAGGTRPSTPDTVGCYSPYAVRDYIGQLKAATPEAPLVVHFHNDLGMGAWNTVTALGSGAEVFTTSVNGIGERTGNAPMHQVLLQLRYLFDIDIPGFRYEKLRQLARHMERLSGIPVQPTEPGIGLNVFSHESGIHTAGMLIHPAIYQFISPEDMGDEVRYVYGKHSGAVVIEHALREGGVRPEPELVARVIEEVKRLREERAEREDFSEFQRMYYDHLEGMGVSAQEVVEIGVALSGESAGY</sequence>
<dbReference type="GO" id="GO:0003852">
    <property type="term" value="F:2-isopropylmalate synthase activity"/>
    <property type="evidence" value="ECO:0007669"/>
    <property type="project" value="UniProtKB-EC"/>
</dbReference>
<dbReference type="SUPFAM" id="SSF51569">
    <property type="entry name" value="Aldolase"/>
    <property type="match status" value="1"/>
</dbReference>
<evidence type="ECO:0000256" key="4">
    <source>
        <dbReference type="ARBA" id="ARBA00022430"/>
    </source>
</evidence>
<keyword evidence="6 9" id="KW-0808">Transferase</keyword>
<dbReference type="InterPro" id="IPR000891">
    <property type="entry name" value="PYR_CT"/>
</dbReference>
<evidence type="ECO:0000256" key="5">
    <source>
        <dbReference type="ARBA" id="ARBA00022605"/>
    </source>
</evidence>
<dbReference type="PROSITE" id="PS00815">
    <property type="entry name" value="AIPM_HOMOCIT_SYNTH_1"/>
    <property type="match status" value="1"/>
</dbReference>
<dbReference type="Pfam" id="PF00682">
    <property type="entry name" value="HMGL-like"/>
    <property type="match status" value="2"/>
</dbReference>
<dbReference type="GO" id="GO:0009098">
    <property type="term" value="P:L-leucine biosynthetic process"/>
    <property type="evidence" value="ECO:0007669"/>
    <property type="project" value="UniProtKB-KW"/>
</dbReference>
<comment type="pathway">
    <text evidence="1">Amino-acid biosynthesis; L-leucine biosynthesis; L-leucine from 3-methyl-2-oxobutanoate: step 1/4.</text>
</comment>
<dbReference type="Gene3D" id="3.20.20.70">
    <property type="entry name" value="Aldolase class I"/>
    <property type="match status" value="1"/>
</dbReference>
<dbReference type="Gene3D" id="1.10.238.260">
    <property type="match status" value="1"/>
</dbReference>
<dbReference type="PANTHER" id="PTHR10277">
    <property type="entry name" value="HOMOCITRATE SYNTHASE-RELATED"/>
    <property type="match status" value="1"/>
</dbReference>
<dbReference type="EC" id="2.3.3.13" evidence="3"/>
<evidence type="ECO:0000256" key="8">
    <source>
        <dbReference type="ARBA" id="ARBA00023304"/>
    </source>
</evidence>
<evidence type="ECO:0000313" key="11">
    <source>
        <dbReference type="EMBL" id="MBJ7599984.1"/>
    </source>
</evidence>
<dbReference type="AlphaFoldDB" id="A0A934K6U9"/>
<comment type="caution">
    <text evidence="11">The sequence shown here is derived from an EMBL/GenBank/DDBJ whole genome shotgun (WGS) entry which is preliminary data.</text>
</comment>
<dbReference type="InterPro" id="IPR002034">
    <property type="entry name" value="AIPM/Hcit_synth_CS"/>
</dbReference>
<keyword evidence="5" id="KW-0028">Amino-acid biosynthesis</keyword>
<evidence type="ECO:0000256" key="3">
    <source>
        <dbReference type="ARBA" id="ARBA00012973"/>
    </source>
</evidence>
<evidence type="ECO:0000256" key="9">
    <source>
        <dbReference type="RuleBase" id="RU003523"/>
    </source>
</evidence>
<dbReference type="InterPro" id="IPR013785">
    <property type="entry name" value="Aldolase_TIM"/>
</dbReference>
<evidence type="ECO:0000256" key="1">
    <source>
        <dbReference type="ARBA" id="ARBA00004689"/>
    </source>
</evidence>
<name>A0A934K6U9_9BACT</name>
<dbReference type="PANTHER" id="PTHR10277:SF9">
    <property type="entry name" value="2-ISOPROPYLMALATE SYNTHASE 1, CHLOROPLASTIC-RELATED"/>
    <property type="match status" value="1"/>
</dbReference>
<dbReference type="PROSITE" id="PS50991">
    <property type="entry name" value="PYR_CT"/>
    <property type="match status" value="1"/>
</dbReference>
<keyword evidence="12" id="KW-1185">Reference proteome</keyword>
<evidence type="ECO:0000313" key="12">
    <source>
        <dbReference type="Proteomes" id="UP000612893"/>
    </source>
</evidence>
<evidence type="ECO:0000259" key="10">
    <source>
        <dbReference type="PROSITE" id="PS50991"/>
    </source>
</evidence>
<evidence type="ECO:0000256" key="6">
    <source>
        <dbReference type="ARBA" id="ARBA00022679"/>
    </source>
</evidence>
<proteinExistence type="inferred from homology"/>
<keyword evidence="8" id="KW-0100">Branched-chain amino acid biosynthesis</keyword>
<gene>
    <name evidence="11" type="ORF">JF922_18140</name>
</gene>
<dbReference type="Pfam" id="PF22617">
    <property type="entry name" value="HCS_D2"/>
    <property type="match status" value="1"/>
</dbReference>
<keyword evidence="7" id="KW-0464">Manganese</keyword>
<keyword evidence="4" id="KW-0432">Leucine biosynthesis</keyword>
<organism evidence="11 12">
    <name type="scientific">Candidatus Nephthysia bennettiae</name>
    <dbReference type="NCBI Taxonomy" id="3127016"/>
    <lineage>
        <taxon>Bacteria</taxon>
        <taxon>Bacillati</taxon>
        <taxon>Candidatus Dormiibacterota</taxon>
        <taxon>Candidatus Dormibacteria</taxon>
        <taxon>Candidatus Dormibacterales</taxon>
        <taxon>Candidatus Dormibacteraceae</taxon>
        <taxon>Candidatus Nephthysia</taxon>
    </lineage>
</organism>
<protein>
    <recommendedName>
        <fullName evidence="3">2-isopropylmalate synthase</fullName>
        <ecNumber evidence="3">2.3.3.13</ecNumber>
    </recommendedName>
</protein>
<evidence type="ECO:0000256" key="2">
    <source>
        <dbReference type="ARBA" id="ARBA00009396"/>
    </source>
</evidence>
<feature type="domain" description="Pyruvate carboxyltransferase" evidence="10">
    <location>
        <begin position="35"/>
        <end position="323"/>
    </location>
</feature>
<dbReference type="InterPro" id="IPR054691">
    <property type="entry name" value="LeuA/HCS_post-cat"/>
</dbReference>
<dbReference type="RefSeq" id="WP_338203645.1">
    <property type="nucleotide sequence ID" value="NZ_JAEKNR010000178.1"/>
</dbReference>